<evidence type="ECO:0000313" key="1">
    <source>
        <dbReference type="EMBL" id="GGC99345.1"/>
    </source>
</evidence>
<reference evidence="1" key="1">
    <citation type="journal article" date="2014" name="Int. J. Syst. Evol. Microbiol.">
        <title>Complete genome sequence of Corynebacterium casei LMG S-19264T (=DSM 44701T), isolated from a smear-ripened cheese.</title>
        <authorList>
            <consortium name="US DOE Joint Genome Institute (JGI-PGF)"/>
            <person name="Walter F."/>
            <person name="Albersmeier A."/>
            <person name="Kalinowski J."/>
            <person name="Ruckert C."/>
        </authorList>
    </citation>
    <scope>NUCLEOTIDE SEQUENCE</scope>
    <source>
        <strain evidence="1">CGMCC 1.12921</strain>
    </source>
</reference>
<evidence type="ECO:0008006" key="3">
    <source>
        <dbReference type="Google" id="ProtNLM"/>
    </source>
</evidence>
<evidence type="ECO:0000313" key="2">
    <source>
        <dbReference type="Proteomes" id="UP000613582"/>
    </source>
</evidence>
<dbReference type="RefSeq" id="WP_188159752.1">
    <property type="nucleotide sequence ID" value="NZ_BMGH01000001.1"/>
</dbReference>
<protein>
    <recommendedName>
        <fullName evidence="3">AbrB/MazE/SpoVT family DNA-binding domain-containing protein</fullName>
    </recommendedName>
</protein>
<dbReference type="GO" id="GO:0003677">
    <property type="term" value="F:DNA binding"/>
    <property type="evidence" value="ECO:0007669"/>
    <property type="project" value="InterPro"/>
</dbReference>
<organism evidence="1 2">
    <name type="scientific">Aquisalinus flavus</name>
    <dbReference type="NCBI Taxonomy" id="1526572"/>
    <lineage>
        <taxon>Bacteria</taxon>
        <taxon>Pseudomonadati</taxon>
        <taxon>Pseudomonadota</taxon>
        <taxon>Alphaproteobacteria</taxon>
        <taxon>Parvularculales</taxon>
        <taxon>Parvularculaceae</taxon>
        <taxon>Aquisalinus</taxon>
    </lineage>
</organism>
<dbReference type="SUPFAM" id="SSF89447">
    <property type="entry name" value="AbrB/MazE/MraZ-like"/>
    <property type="match status" value="1"/>
</dbReference>
<dbReference type="EMBL" id="BMGH01000001">
    <property type="protein sequence ID" value="GGC99345.1"/>
    <property type="molecule type" value="Genomic_DNA"/>
</dbReference>
<accession>A0A8J2V280</accession>
<proteinExistence type="predicted"/>
<dbReference type="InterPro" id="IPR037914">
    <property type="entry name" value="SpoVT-AbrB_sf"/>
</dbReference>
<keyword evidence="2" id="KW-1185">Reference proteome</keyword>
<name>A0A8J2V280_9PROT</name>
<dbReference type="AlphaFoldDB" id="A0A8J2V280"/>
<reference evidence="1" key="2">
    <citation type="submission" date="2020-09" db="EMBL/GenBank/DDBJ databases">
        <authorList>
            <person name="Sun Q."/>
            <person name="Zhou Y."/>
        </authorList>
    </citation>
    <scope>NUCLEOTIDE SEQUENCE</scope>
    <source>
        <strain evidence="1">CGMCC 1.12921</strain>
    </source>
</reference>
<comment type="caution">
    <text evidence="1">The sequence shown here is derived from an EMBL/GenBank/DDBJ whole genome shotgun (WGS) entry which is preliminary data.</text>
</comment>
<gene>
    <name evidence="1" type="ORF">GCM10011342_05420</name>
</gene>
<sequence>MAYITKVFPYDDENGMVILPDKLVEELGLKDGDELICAPSSDGSLLLSKKEGTE</sequence>
<dbReference type="Proteomes" id="UP000613582">
    <property type="component" value="Unassembled WGS sequence"/>
</dbReference>